<dbReference type="InterPro" id="IPR022675">
    <property type="entry name" value="G6P_DH_C"/>
</dbReference>
<protein>
    <recommendedName>
        <fullName evidence="7">Glucose-6-phosphate 1-dehydrogenase</fullName>
        <shortName evidence="7">G6PD</shortName>
        <ecNumber evidence="7">1.1.1.49</ecNumber>
    </recommendedName>
</protein>
<dbReference type="eggNOG" id="COG0364">
    <property type="taxonomic scope" value="Bacteria"/>
</dbReference>
<feature type="binding site" evidence="7">
    <location>
        <position position="206"/>
    </location>
    <ligand>
        <name>substrate</name>
    </ligand>
</feature>
<comment type="function">
    <text evidence="7">Catalyzes the oxidation of glucose 6-phosphate to 6-phosphogluconolactone.</text>
</comment>
<dbReference type="PIRSF" id="PIRSF000110">
    <property type="entry name" value="G6PD"/>
    <property type="match status" value="1"/>
</dbReference>
<evidence type="ECO:0000256" key="7">
    <source>
        <dbReference type="HAMAP-Rule" id="MF_00966"/>
    </source>
</evidence>
<dbReference type="PROSITE" id="PS00069">
    <property type="entry name" value="G6P_DEHYDROGENASE"/>
    <property type="match status" value="1"/>
</dbReference>
<keyword evidence="6 7" id="KW-0119">Carbohydrate metabolism</keyword>
<dbReference type="HOGENOM" id="CLU_013524_5_0_0"/>
<comment type="pathway">
    <text evidence="1 7">Carbohydrate degradation; pentose phosphate pathway; D-ribulose 5-phosphate from D-glucose 6-phosphate (oxidative stage): step 1/3.</text>
</comment>
<dbReference type="PANTHER" id="PTHR23429:SF0">
    <property type="entry name" value="GLUCOSE-6-PHOSPHATE 1-DEHYDROGENASE"/>
    <property type="match status" value="1"/>
</dbReference>
<dbReference type="InterPro" id="IPR001282">
    <property type="entry name" value="G6P_DH"/>
</dbReference>
<feature type="binding site" evidence="7">
    <location>
        <position position="263"/>
    </location>
    <ligand>
        <name>substrate</name>
    </ligand>
</feature>
<dbReference type="AlphaFoldDB" id="A7NKC3"/>
<comment type="catalytic activity">
    <reaction evidence="7">
        <text>D-glucose 6-phosphate + NADP(+) = 6-phospho-D-glucono-1,5-lactone + NADPH + H(+)</text>
        <dbReference type="Rhea" id="RHEA:15841"/>
        <dbReference type="ChEBI" id="CHEBI:15378"/>
        <dbReference type="ChEBI" id="CHEBI:57783"/>
        <dbReference type="ChEBI" id="CHEBI:57955"/>
        <dbReference type="ChEBI" id="CHEBI:58349"/>
        <dbReference type="ChEBI" id="CHEBI:61548"/>
        <dbReference type="EC" id="1.1.1.49"/>
    </reaction>
</comment>
<evidence type="ECO:0000259" key="8">
    <source>
        <dbReference type="Pfam" id="PF00479"/>
    </source>
</evidence>
<dbReference type="GO" id="GO:0005829">
    <property type="term" value="C:cytosol"/>
    <property type="evidence" value="ECO:0007669"/>
    <property type="project" value="TreeGrafter"/>
</dbReference>
<comment type="caution">
    <text evidence="7">Lacks conserved residue(s) required for the propagation of feature annotation.</text>
</comment>
<dbReference type="GO" id="GO:0004345">
    <property type="term" value="F:glucose-6-phosphate dehydrogenase activity"/>
    <property type="evidence" value="ECO:0007669"/>
    <property type="project" value="UniProtKB-UniRule"/>
</dbReference>
<dbReference type="OrthoDB" id="9802739at2"/>
<dbReference type="KEGG" id="rca:Rcas_1852"/>
<dbReference type="NCBIfam" id="NF009492">
    <property type="entry name" value="PRK12853.1-3"/>
    <property type="match status" value="1"/>
</dbReference>
<dbReference type="GO" id="GO:0009051">
    <property type="term" value="P:pentose-phosphate shunt, oxidative branch"/>
    <property type="evidence" value="ECO:0007669"/>
    <property type="project" value="TreeGrafter"/>
</dbReference>
<keyword evidence="11" id="KW-1185">Reference proteome</keyword>
<evidence type="ECO:0000313" key="10">
    <source>
        <dbReference type="EMBL" id="ABU57943.1"/>
    </source>
</evidence>
<sequence length="518" mass="57745">MEPALSTSPALAANPLRSGMRMQRTPPPCTVVIFGATGDLTHRKLIPALYQLQRERLLPPGFSVVGFARRDWNNDYFRESLLQSAHRHSRSGIDDELWHGFASGCFYIRSAFDDPQGYVDLARLLEQLDAERGAGGNRLFYLATPPEAYGEIVRRLGESGLNRSPNGGWTRIIIEKPFGSDLASARALDHAVHQVFEERQVYRIDHYLGKETVQNILVFRFANGIFEPLWNRRYVDHVQITVAESVGIEGRGGYYDRTGALRDMVQNHLLQLLSLTAMEPPVGYRADAVRDEKVKVLRAVRPIAPSDVEQVTVRGQYGPGAVGGVPTPGYREEPGVAPDSLTETFVALRLYIESWRWAGVPFFLRTGKRLPKRASEIAIQFKMAPLMLFENGPLSGIEPNVLAIKIQPDEGILLRFDSKVPGQSNIIRPVMMDFRYNAAFGVESPEAYERLLLDAMLGDSTLFIRSDEIEAMWSLLDPVIEGWAAAPPPVFPNYAAGTWGPASADDLIASVGAKWRRL</sequence>
<dbReference type="EC" id="1.1.1.49" evidence="7"/>
<evidence type="ECO:0000256" key="4">
    <source>
        <dbReference type="ARBA" id="ARBA00022857"/>
    </source>
</evidence>
<evidence type="ECO:0000259" key="9">
    <source>
        <dbReference type="Pfam" id="PF02781"/>
    </source>
</evidence>
<feature type="binding site" evidence="7">
    <location>
        <position position="69"/>
    </location>
    <ligand>
        <name>NADP(+)</name>
        <dbReference type="ChEBI" id="CHEBI:58349"/>
    </ligand>
</feature>
<dbReference type="GO" id="GO:0050661">
    <property type="term" value="F:NADP binding"/>
    <property type="evidence" value="ECO:0007669"/>
    <property type="project" value="UniProtKB-UniRule"/>
</dbReference>
<dbReference type="UniPathway" id="UPA00115">
    <property type="reaction ID" value="UER00408"/>
</dbReference>
<dbReference type="Pfam" id="PF00479">
    <property type="entry name" value="G6PD_N"/>
    <property type="match status" value="1"/>
</dbReference>
<evidence type="ECO:0000256" key="5">
    <source>
        <dbReference type="ARBA" id="ARBA00023002"/>
    </source>
</evidence>
<dbReference type="HAMAP" id="MF_00966">
    <property type="entry name" value="G6PD"/>
    <property type="match status" value="1"/>
</dbReference>
<dbReference type="Gene3D" id="3.40.50.720">
    <property type="entry name" value="NAD(P)-binding Rossmann-like Domain"/>
    <property type="match status" value="1"/>
</dbReference>
<evidence type="ECO:0000313" key="11">
    <source>
        <dbReference type="Proteomes" id="UP000000263"/>
    </source>
</evidence>
<dbReference type="Gene3D" id="3.30.360.10">
    <property type="entry name" value="Dihydrodipicolinate Reductase, domain 2"/>
    <property type="match status" value="1"/>
</dbReference>
<keyword evidence="3 7" id="KW-0313">Glucose metabolism</keyword>
<dbReference type="RefSeq" id="WP_012120368.1">
    <property type="nucleotide sequence ID" value="NC_009767.1"/>
</dbReference>
<name>A7NKC3_ROSCS</name>
<evidence type="ECO:0000256" key="6">
    <source>
        <dbReference type="ARBA" id="ARBA00023277"/>
    </source>
</evidence>
<evidence type="ECO:0000256" key="1">
    <source>
        <dbReference type="ARBA" id="ARBA00004937"/>
    </source>
</evidence>
<dbReference type="PRINTS" id="PR00079">
    <property type="entry name" value="G6PDHDRGNASE"/>
</dbReference>
<comment type="similarity">
    <text evidence="2 7">Belongs to the glucose-6-phosphate dehydrogenase family.</text>
</comment>
<dbReference type="Proteomes" id="UP000000263">
    <property type="component" value="Chromosome"/>
</dbReference>
<keyword evidence="5 7" id="KW-0560">Oxidoreductase</keyword>
<organism evidence="10 11">
    <name type="scientific">Roseiflexus castenholzii (strain DSM 13941 / HLO8)</name>
    <dbReference type="NCBI Taxonomy" id="383372"/>
    <lineage>
        <taxon>Bacteria</taxon>
        <taxon>Bacillati</taxon>
        <taxon>Chloroflexota</taxon>
        <taxon>Chloroflexia</taxon>
        <taxon>Chloroflexales</taxon>
        <taxon>Roseiflexineae</taxon>
        <taxon>Roseiflexaceae</taxon>
        <taxon>Roseiflexus</taxon>
    </lineage>
</organism>
<gene>
    <name evidence="7" type="primary">zwf</name>
    <name evidence="10" type="ordered locus">Rcas_1852</name>
</gene>
<dbReference type="InterPro" id="IPR022674">
    <property type="entry name" value="G6P_DH_NAD-bd"/>
</dbReference>
<feature type="domain" description="Glucose-6-phosphate dehydrogenase C-terminal" evidence="9">
    <location>
        <begin position="217"/>
        <end position="516"/>
    </location>
</feature>
<dbReference type="GO" id="GO:0006006">
    <property type="term" value="P:glucose metabolic process"/>
    <property type="evidence" value="ECO:0007669"/>
    <property type="project" value="UniProtKB-KW"/>
</dbReference>
<feature type="active site" description="Proton acceptor" evidence="7">
    <location>
        <position position="268"/>
    </location>
</feature>
<proteinExistence type="inferred from homology"/>
<dbReference type="InterPro" id="IPR019796">
    <property type="entry name" value="G6P_DH_AS"/>
</dbReference>
<dbReference type="PANTHER" id="PTHR23429">
    <property type="entry name" value="GLUCOSE-6-PHOSPHATE 1-DEHYDROGENASE G6PD"/>
    <property type="match status" value="1"/>
</dbReference>
<dbReference type="EMBL" id="CP000804">
    <property type="protein sequence ID" value="ABU57943.1"/>
    <property type="molecule type" value="Genomic_DNA"/>
</dbReference>
<feature type="binding site" evidence="7">
    <location>
        <position position="210"/>
    </location>
    <ligand>
        <name>substrate</name>
    </ligand>
</feature>
<dbReference type="SUPFAM" id="SSF51735">
    <property type="entry name" value="NAD(P)-binding Rossmann-fold domains"/>
    <property type="match status" value="1"/>
</dbReference>
<feature type="binding site" evidence="7">
    <location>
        <position position="176"/>
    </location>
    <ligand>
        <name>NADP(+)</name>
        <dbReference type="ChEBI" id="CHEBI:58349"/>
    </ligand>
</feature>
<feature type="domain" description="Glucose-6-phosphate dehydrogenase NAD-binding" evidence="8">
    <location>
        <begin position="32"/>
        <end position="215"/>
    </location>
</feature>
<feature type="binding site" evidence="7">
    <location>
        <position position="244"/>
    </location>
    <ligand>
        <name>substrate</name>
    </ligand>
</feature>
<dbReference type="Pfam" id="PF02781">
    <property type="entry name" value="G6PD_C"/>
    <property type="match status" value="1"/>
</dbReference>
<dbReference type="InterPro" id="IPR036291">
    <property type="entry name" value="NAD(P)-bd_dom_sf"/>
</dbReference>
<dbReference type="SUPFAM" id="SSF55347">
    <property type="entry name" value="Glyceraldehyde-3-phosphate dehydrogenase-like, C-terminal domain"/>
    <property type="match status" value="1"/>
</dbReference>
<feature type="binding site" evidence="7">
    <location>
        <position position="368"/>
    </location>
    <ligand>
        <name>substrate</name>
    </ligand>
</feature>
<reference evidence="10 11" key="1">
    <citation type="submission" date="2007-08" db="EMBL/GenBank/DDBJ databases">
        <title>Complete sequence of Roseiflexus castenholzii DSM 13941.</title>
        <authorList>
            <consortium name="US DOE Joint Genome Institute"/>
            <person name="Copeland A."/>
            <person name="Lucas S."/>
            <person name="Lapidus A."/>
            <person name="Barry K."/>
            <person name="Glavina del Rio T."/>
            <person name="Dalin E."/>
            <person name="Tice H."/>
            <person name="Pitluck S."/>
            <person name="Thompson L.S."/>
            <person name="Brettin T."/>
            <person name="Bruce D."/>
            <person name="Detter J.C."/>
            <person name="Han C."/>
            <person name="Tapia R."/>
            <person name="Schmutz J."/>
            <person name="Larimer F."/>
            <person name="Land M."/>
            <person name="Hauser L."/>
            <person name="Kyrpides N."/>
            <person name="Mikhailova N."/>
            <person name="Bryant D.A."/>
            <person name="Hanada S."/>
            <person name="Tsukatani Y."/>
            <person name="Richardson P."/>
        </authorList>
    </citation>
    <scope>NUCLEOTIDE SEQUENCE [LARGE SCALE GENOMIC DNA]</scope>
    <source>
        <strain evidence="11">DSM 13941 / HLO8</strain>
    </source>
</reference>
<dbReference type="NCBIfam" id="TIGR00871">
    <property type="entry name" value="zwf"/>
    <property type="match status" value="1"/>
</dbReference>
<evidence type="ECO:0000256" key="2">
    <source>
        <dbReference type="ARBA" id="ARBA00009975"/>
    </source>
</evidence>
<evidence type="ECO:0000256" key="3">
    <source>
        <dbReference type="ARBA" id="ARBA00022526"/>
    </source>
</evidence>
<accession>A7NKC3</accession>
<dbReference type="STRING" id="383372.Rcas_1852"/>
<keyword evidence="4 7" id="KW-0521">NADP</keyword>